<gene>
    <name evidence="4" type="ORF">CMC5_071260</name>
</gene>
<dbReference type="RefSeq" id="WP_050434454.1">
    <property type="nucleotide sequence ID" value="NZ_CP012159.1"/>
</dbReference>
<dbReference type="Proteomes" id="UP000067626">
    <property type="component" value="Chromosome"/>
</dbReference>
<reference evidence="4 5" key="1">
    <citation type="submission" date="2015-07" db="EMBL/GenBank/DDBJ databases">
        <title>Genome analysis of myxobacterium Chondromyces crocatus Cm c5 reveals a high potential for natural compound synthesis and the genetic basis for the loss of fruiting body formation.</title>
        <authorList>
            <person name="Zaburannyi N."/>
            <person name="Bunk B."/>
            <person name="Maier J."/>
            <person name="Overmann J."/>
            <person name="Mueller R."/>
        </authorList>
    </citation>
    <scope>NUCLEOTIDE SEQUENCE [LARGE SCALE GENOMIC DNA]</scope>
    <source>
        <strain evidence="4 5">Cm c5</strain>
    </source>
</reference>
<dbReference type="InterPro" id="IPR040442">
    <property type="entry name" value="Pyrv_kinase-like_dom_sf"/>
</dbReference>
<comment type="cofactor">
    <cofactor evidence="1">
        <name>Mg(2+)</name>
        <dbReference type="ChEBI" id="CHEBI:18420"/>
    </cofactor>
</comment>
<dbReference type="STRING" id="52.CMC5_071260"/>
<sequence>MKKSLTPERLPRAVLSRLAEANRAFSAAHPGEPERRQPVHTLYGGAHLFDARACARAGEIALEAMRSHAADPAIFARALGLTGCDSLPQGCDLAALAAAPRGSAGWLAATVHARVLDKLVREPVEDYRIDFEDGYGMRPDAEEDAHAVHAAEQIALAEREGTLAPFIGLRIKPLTEELRGRSIRTLDLFVSTLHECLGGRLPRGLVITLPKVTVREQPEALAAVLSALEGALELPDGTLRFEMMVETTASVIGPDGRVALPGLVAAAGGRCTGAHLGTYDYTTSNSIAPAHQHLGHPSCEFARQVMKVSLAGTDVLVSDGSTIVMPIGPHQVPEGGALTEAQHAENQAAVHRGWRLSYGHVRHALIDGIYQGWDLHPAQLPARYGAVYAFFLEGIEAAGARLRAFLQRATEATLLGDVFDDVATGQALLNYFLRAVGCGAISEAEAESLSGLRAEELSTRQFARILDARRRGASAKA</sequence>
<dbReference type="KEGG" id="ccro:CMC5_071260"/>
<name>A0A0K1EQJ4_CHOCO</name>
<dbReference type="EMBL" id="CP012159">
    <property type="protein sequence ID" value="AKT42898.1"/>
    <property type="molecule type" value="Genomic_DNA"/>
</dbReference>
<accession>A0A0K1EQJ4</accession>
<evidence type="ECO:0000256" key="2">
    <source>
        <dbReference type="ARBA" id="ARBA00022723"/>
    </source>
</evidence>
<dbReference type="GO" id="GO:0000287">
    <property type="term" value="F:magnesium ion binding"/>
    <property type="evidence" value="ECO:0007669"/>
    <property type="project" value="TreeGrafter"/>
</dbReference>
<organism evidence="4 5">
    <name type="scientific">Chondromyces crocatus</name>
    <dbReference type="NCBI Taxonomy" id="52"/>
    <lineage>
        <taxon>Bacteria</taxon>
        <taxon>Pseudomonadati</taxon>
        <taxon>Myxococcota</taxon>
        <taxon>Polyangia</taxon>
        <taxon>Polyangiales</taxon>
        <taxon>Polyangiaceae</taxon>
        <taxon>Chondromyces</taxon>
    </lineage>
</organism>
<dbReference type="PANTHER" id="PTHR32308">
    <property type="entry name" value="LYASE BETA SUBUNIT, PUTATIVE (AFU_ORTHOLOGUE AFUA_4G13030)-RELATED"/>
    <property type="match status" value="1"/>
</dbReference>
<evidence type="ECO:0000256" key="3">
    <source>
        <dbReference type="ARBA" id="ARBA00022842"/>
    </source>
</evidence>
<protein>
    <recommendedName>
        <fullName evidence="6">Phosphoenolpyruvate kinase</fullName>
    </recommendedName>
</protein>
<proteinExistence type="predicted"/>
<dbReference type="GO" id="GO:0003824">
    <property type="term" value="F:catalytic activity"/>
    <property type="evidence" value="ECO:0007669"/>
    <property type="project" value="InterPro"/>
</dbReference>
<dbReference type="SUPFAM" id="SSF51621">
    <property type="entry name" value="Phosphoenolpyruvate/pyruvate domain"/>
    <property type="match status" value="1"/>
</dbReference>
<dbReference type="Pfam" id="PF22484">
    <property type="entry name" value="DUF6986"/>
    <property type="match status" value="1"/>
</dbReference>
<evidence type="ECO:0008006" key="6">
    <source>
        <dbReference type="Google" id="ProtNLM"/>
    </source>
</evidence>
<evidence type="ECO:0000313" key="4">
    <source>
        <dbReference type="EMBL" id="AKT42898.1"/>
    </source>
</evidence>
<evidence type="ECO:0000256" key="1">
    <source>
        <dbReference type="ARBA" id="ARBA00001946"/>
    </source>
</evidence>
<dbReference type="OrthoDB" id="9808769at2"/>
<keyword evidence="3" id="KW-0460">Magnesium</keyword>
<dbReference type="InterPro" id="IPR054255">
    <property type="entry name" value="DUF6986"/>
</dbReference>
<dbReference type="PANTHER" id="PTHR32308:SF10">
    <property type="entry name" value="CITRATE LYASE SUBUNIT BETA"/>
    <property type="match status" value="1"/>
</dbReference>
<dbReference type="PATRIC" id="fig|52.7.peg.7823"/>
<keyword evidence="2" id="KW-0479">Metal-binding</keyword>
<keyword evidence="5" id="KW-1185">Reference proteome</keyword>
<dbReference type="InterPro" id="IPR015813">
    <property type="entry name" value="Pyrv/PenolPyrv_kinase-like_dom"/>
</dbReference>
<dbReference type="Gene3D" id="3.20.20.60">
    <property type="entry name" value="Phosphoenolpyruvate-binding domains"/>
    <property type="match status" value="1"/>
</dbReference>
<dbReference type="AlphaFoldDB" id="A0A0K1EQJ4"/>
<dbReference type="GO" id="GO:0006107">
    <property type="term" value="P:oxaloacetate metabolic process"/>
    <property type="evidence" value="ECO:0007669"/>
    <property type="project" value="TreeGrafter"/>
</dbReference>
<evidence type="ECO:0000313" key="5">
    <source>
        <dbReference type="Proteomes" id="UP000067626"/>
    </source>
</evidence>